<dbReference type="SUPFAM" id="SSF74650">
    <property type="entry name" value="Galactose mutarotase-like"/>
    <property type="match status" value="1"/>
</dbReference>
<keyword evidence="3" id="KW-1185">Reference proteome</keyword>
<dbReference type="PANTHER" id="PTHR10091">
    <property type="entry name" value="ALDOSE-1-EPIMERASE"/>
    <property type="match status" value="1"/>
</dbReference>
<sequence>MAEFKPVLLSLQSSFTPSLALEVCSRQPQIVLAELMHLVQILPHGLTLHRIIVQADGRTHDVVIGPELPKDHVSQKYTNSIVGRYSNRIPVGTHILERHGIKSEFVAQANGDEAELSHLSSPTTDHAIFRLISPDGNQGFPGKLILEALVAIIGPGKQERKYRTTTDIPQAVGPEYDLGSIVLTYRAKLDEEKKSDRIAELGPDALPTGAFLLAKDHPSHAHSAKRIGDLFPEKGYDDFYLLQNPGSSQFPTRLPLSSFNSKLDLIKDIIQPSNDEQGKPTRGNRPEPVVELSSEKSGIKLVFDTNRTSQPSILQPRTRITFETERGVMFYSNTFGNPASGARKKIHGGSGISGHGDSYGSATAVFLEFHEPLAAFLDPKNKNGDDTLITNDELYHNYVRCDVRFKEVDVAE</sequence>
<evidence type="ECO:0000313" key="3">
    <source>
        <dbReference type="Proteomes" id="UP000775547"/>
    </source>
</evidence>
<feature type="region of interest" description="Disordered" evidence="1">
    <location>
        <begin position="271"/>
        <end position="291"/>
    </location>
</feature>
<comment type="caution">
    <text evidence="2">The sequence shown here is derived from an EMBL/GenBank/DDBJ whole genome shotgun (WGS) entry which is preliminary data.</text>
</comment>
<dbReference type="Gene3D" id="2.70.98.10">
    <property type="match status" value="1"/>
</dbReference>
<name>A0A9P7G981_9AGAR</name>
<dbReference type="EMBL" id="JABCKV010000049">
    <property type="protein sequence ID" value="KAG5645095.1"/>
    <property type="molecule type" value="Genomic_DNA"/>
</dbReference>
<dbReference type="InterPro" id="IPR014718">
    <property type="entry name" value="GH-type_carb-bd"/>
</dbReference>
<gene>
    <name evidence="2" type="ORF">DXG03_006909</name>
</gene>
<dbReference type="GO" id="GO:0006006">
    <property type="term" value="P:glucose metabolic process"/>
    <property type="evidence" value="ECO:0007669"/>
    <property type="project" value="TreeGrafter"/>
</dbReference>
<dbReference type="PANTHER" id="PTHR10091:SF0">
    <property type="entry name" value="GALACTOSE MUTAROTASE"/>
    <property type="match status" value="1"/>
</dbReference>
<dbReference type="Proteomes" id="UP000775547">
    <property type="component" value="Unassembled WGS sequence"/>
</dbReference>
<evidence type="ECO:0000256" key="1">
    <source>
        <dbReference type="SAM" id="MobiDB-lite"/>
    </source>
</evidence>
<accession>A0A9P7G981</accession>
<dbReference type="Pfam" id="PF01263">
    <property type="entry name" value="Aldose_epim"/>
    <property type="match status" value="1"/>
</dbReference>
<proteinExistence type="predicted"/>
<protein>
    <submittedName>
        <fullName evidence="2">Uncharacterized protein</fullName>
    </submittedName>
</protein>
<dbReference type="InterPro" id="IPR011013">
    <property type="entry name" value="Gal_mutarotase_sf_dom"/>
</dbReference>
<organism evidence="2 3">
    <name type="scientific">Asterophora parasitica</name>
    <dbReference type="NCBI Taxonomy" id="117018"/>
    <lineage>
        <taxon>Eukaryota</taxon>
        <taxon>Fungi</taxon>
        <taxon>Dikarya</taxon>
        <taxon>Basidiomycota</taxon>
        <taxon>Agaricomycotina</taxon>
        <taxon>Agaricomycetes</taxon>
        <taxon>Agaricomycetidae</taxon>
        <taxon>Agaricales</taxon>
        <taxon>Tricholomatineae</taxon>
        <taxon>Lyophyllaceae</taxon>
        <taxon>Asterophora</taxon>
    </lineage>
</organism>
<dbReference type="InterPro" id="IPR008183">
    <property type="entry name" value="Aldose_1/G6P_1-epimerase"/>
</dbReference>
<dbReference type="GO" id="GO:0030246">
    <property type="term" value="F:carbohydrate binding"/>
    <property type="evidence" value="ECO:0007669"/>
    <property type="project" value="InterPro"/>
</dbReference>
<dbReference type="OrthoDB" id="274691at2759"/>
<dbReference type="GO" id="GO:0033499">
    <property type="term" value="P:galactose catabolic process via UDP-galactose, Leloir pathway"/>
    <property type="evidence" value="ECO:0007669"/>
    <property type="project" value="TreeGrafter"/>
</dbReference>
<evidence type="ECO:0000313" key="2">
    <source>
        <dbReference type="EMBL" id="KAG5645095.1"/>
    </source>
</evidence>
<reference evidence="2" key="2">
    <citation type="submission" date="2021-10" db="EMBL/GenBank/DDBJ databases">
        <title>Phylogenomics reveals ancestral predisposition of the termite-cultivated fungus Termitomyces towards a domesticated lifestyle.</title>
        <authorList>
            <person name="Auxier B."/>
            <person name="Grum-Grzhimaylo A."/>
            <person name="Cardenas M.E."/>
            <person name="Lodge J.D."/>
            <person name="Laessoe T."/>
            <person name="Pedersen O."/>
            <person name="Smith M.E."/>
            <person name="Kuyper T.W."/>
            <person name="Franco-Molano E.A."/>
            <person name="Baroni T.J."/>
            <person name="Aanen D.K."/>
        </authorList>
    </citation>
    <scope>NUCLEOTIDE SEQUENCE</scope>
    <source>
        <strain evidence="2">AP01</strain>
        <tissue evidence="2">Mycelium</tissue>
    </source>
</reference>
<dbReference type="GO" id="GO:0004034">
    <property type="term" value="F:aldose 1-epimerase activity"/>
    <property type="evidence" value="ECO:0007669"/>
    <property type="project" value="TreeGrafter"/>
</dbReference>
<dbReference type="AlphaFoldDB" id="A0A9P7G981"/>
<reference evidence="2" key="1">
    <citation type="submission" date="2020-07" db="EMBL/GenBank/DDBJ databases">
        <authorList>
            <person name="Nieuwenhuis M."/>
            <person name="Van De Peppel L.J.J."/>
        </authorList>
    </citation>
    <scope>NUCLEOTIDE SEQUENCE</scope>
    <source>
        <strain evidence="2">AP01</strain>
        <tissue evidence="2">Mycelium</tissue>
    </source>
</reference>